<sequence>MSTSCSTSATATQTQVLTTDSLSTSFSLSVESGSSTVRTLTLTTCLAEPSGSSGTPTSSCSTFSSVTTIPGGEITTSVPVVVTIPITSTSVTTLLGSSCTVINTEPSSTSTTTFTSEVSSTLPNGSVSVGTVTVTSLIPQTSSPSEPTEQSNQHSSSDDTNLGGIIGGAVGGVFGLLAFIFVIWFLIKRRKTRWDDIFEKEDYPTVGPTYHSGEIDEPTLPNVGTPETLEPKPYEYGLVGNAPAPNPHPYNGNGFGGVPAPRPQSASFPSSAVVPGMAVGHPGHNSMLLSPQQQQQFQQQFADTGRPTSMHSAGSSHGGQSPRPSYTGYPTSNSGHTSPGQNSPPVLSPAMSPGAWNSNGTGQSDGQFNPGIGGFVPMQHSTGEYFSPQGQGPLPRPHTSPTPSTHGSRTGSDSIQPQQQPGRRLQVMNGGMDESLVSLDGGSSGARPSSHRSQSSPIGEKQRLSTAMNSPAGQGNSVMVHRDGGRVDEAGPSGHRQQQSESEPGLPPPAYEE</sequence>
<evidence type="ECO:0000313" key="8">
    <source>
        <dbReference type="Proteomes" id="UP001498398"/>
    </source>
</evidence>
<feature type="compositionally biased region" description="Polar residues" evidence="5">
    <location>
        <begin position="355"/>
        <end position="367"/>
    </location>
</feature>
<proteinExistence type="predicted"/>
<evidence type="ECO:0000256" key="4">
    <source>
        <dbReference type="ARBA" id="ARBA00023136"/>
    </source>
</evidence>
<keyword evidence="2 6" id="KW-0812">Transmembrane</keyword>
<keyword evidence="4 6" id="KW-0472">Membrane</keyword>
<feature type="compositionally biased region" description="Polar residues" evidence="5">
    <location>
        <begin position="464"/>
        <end position="477"/>
    </location>
</feature>
<feature type="compositionally biased region" description="Polar residues" evidence="5">
    <location>
        <begin position="306"/>
        <end position="345"/>
    </location>
</feature>
<feature type="region of interest" description="Disordered" evidence="5">
    <location>
        <begin position="255"/>
        <end position="513"/>
    </location>
</feature>
<keyword evidence="3 6" id="KW-1133">Transmembrane helix</keyword>
<evidence type="ECO:0000256" key="2">
    <source>
        <dbReference type="ARBA" id="ARBA00022692"/>
    </source>
</evidence>
<feature type="compositionally biased region" description="Polar residues" evidence="5">
    <location>
        <begin position="379"/>
        <end position="390"/>
    </location>
</feature>
<comment type="caution">
    <text evidence="7">The sequence shown here is derived from an EMBL/GenBank/DDBJ whole genome shotgun (WGS) entry which is preliminary data.</text>
</comment>
<protein>
    <submittedName>
        <fullName evidence="7">Uncharacterized protein</fullName>
    </submittedName>
</protein>
<feature type="compositionally biased region" description="Basic and acidic residues" evidence="5">
    <location>
        <begin position="480"/>
        <end position="489"/>
    </location>
</feature>
<evidence type="ECO:0000256" key="5">
    <source>
        <dbReference type="SAM" id="MobiDB-lite"/>
    </source>
</evidence>
<evidence type="ECO:0000256" key="3">
    <source>
        <dbReference type="ARBA" id="ARBA00022989"/>
    </source>
</evidence>
<keyword evidence="8" id="KW-1185">Reference proteome</keyword>
<dbReference type="EMBL" id="JBANRG010000023">
    <property type="protein sequence ID" value="KAK7455085.1"/>
    <property type="molecule type" value="Genomic_DNA"/>
</dbReference>
<gene>
    <name evidence="7" type="ORF">VKT23_010956</name>
</gene>
<dbReference type="Proteomes" id="UP001498398">
    <property type="component" value="Unassembled WGS sequence"/>
</dbReference>
<name>A0ABR1J9I4_9AGAR</name>
<comment type="subcellular location">
    <subcellularLocation>
        <location evidence="1">Membrane</location>
        <topology evidence="1">Single-pass membrane protein</topology>
    </subcellularLocation>
</comment>
<evidence type="ECO:0000313" key="7">
    <source>
        <dbReference type="EMBL" id="KAK7455085.1"/>
    </source>
</evidence>
<dbReference type="InterPro" id="IPR051694">
    <property type="entry name" value="Immunoregulatory_rcpt-like"/>
</dbReference>
<evidence type="ECO:0000256" key="1">
    <source>
        <dbReference type="ARBA" id="ARBA00004167"/>
    </source>
</evidence>
<reference evidence="7 8" key="1">
    <citation type="submission" date="2024-01" db="EMBL/GenBank/DDBJ databases">
        <title>A draft genome for the cacao thread blight pathogen Marasmiellus scandens.</title>
        <authorList>
            <person name="Baruah I.K."/>
            <person name="Leung J."/>
            <person name="Bukari Y."/>
            <person name="Amoako-Attah I."/>
            <person name="Meinhardt L.W."/>
            <person name="Bailey B.A."/>
            <person name="Cohen S.P."/>
        </authorList>
    </citation>
    <scope>NUCLEOTIDE SEQUENCE [LARGE SCALE GENOMIC DNA]</scope>
    <source>
        <strain evidence="7 8">GH-19</strain>
    </source>
</reference>
<dbReference type="PANTHER" id="PTHR15549:SF26">
    <property type="entry name" value="AXIAL BUDDING PATTERN PROTEIN 2-RELATED"/>
    <property type="match status" value="1"/>
</dbReference>
<feature type="compositionally biased region" description="Low complexity" evidence="5">
    <location>
        <begin position="401"/>
        <end position="412"/>
    </location>
</feature>
<evidence type="ECO:0000256" key="6">
    <source>
        <dbReference type="SAM" id="Phobius"/>
    </source>
</evidence>
<dbReference type="PANTHER" id="PTHR15549">
    <property type="entry name" value="PAIRED IMMUNOGLOBULIN-LIKE TYPE 2 RECEPTOR"/>
    <property type="match status" value="1"/>
</dbReference>
<accession>A0ABR1J9I4</accession>
<feature type="compositionally biased region" description="Low complexity" evidence="5">
    <location>
        <begin position="292"/>
        <end position="301"/>
    </location>
</feature>
<feature type="transmembrane region" description="Helical" evidence="6">
    <location>
        <begin position="162"/>
        <end position="187"/>
    </location>
</feature>
<feature type="region of interest" description="Disordered" evidence="5">
    <location>
        <begin position="138"/>
        <end position="159"/>
    </location>
</feature>
<organism evidence="7 8">
    <name type="scientific">Marasmiellus scandens</name>
    <dbReference type="NCBI Taxonomy" id="2682957"/>
    <lineage>
        <taxon>Eukaryota</taxon>
        <taxon>Fungi</taxon>
        <taxon>Dikarya</taxon>
        <taxon>Basidiomycota</taxon>
        <taxon>Agaricomycotina</taxon>
        <taxon>Agaricomycetes</taxon>
        <taxon>Agaricomycetidae</taxon>
        <taxon>Agaricales</taxon>
        <taxon>Marasmiineae</taxon>
        <taxon>Omphalotaceae</taxon>
        <taxon>Marasmiellus</taxon>
    </lineage>
</organism>